<keyword evidence="4 9" id="KW-0547">Nucleotide-binding</keyword>
<dbReference type="NCBIfam" id="TIGR03108">
    <property type="entry name" value="eps_aminotran_1"/>
    <property type="match status" value="1"/>
</dbReference>
<proteinExistence type="inferred from homology"/>
<dbReference type="InterPro" id="IPR017932">
    <property type="entry name" value="GATase_2_dom"/>
</dbReference>
<feature type="active site" description="For GATase activity" evidence="8">
    <location>
        <position position="2"/>
    </location>
</feature>
<dbReference type="GO" id="GO:0004066">
    <property type="term" value="F:asparagine synthase (glutamine-hydrolyzing) activity"/>
    <property type="evidence" value="ECO:0007669"/>
    <property type="project" value="UniProtKB-EC"/>
</dbReference>
<dbReference type="InterPro" id="IPR017539">
    <property type="entry name" value="XrtA_amidotfase"/>
</dbReference>
<evidence type="ECO:0000256" key="8">
    <source>
        <dbReference type="PIRSR" id="PIRSR001589-1"/>
    </source>
</evidence>
<evidence type="ECO:0000256" key="7">
    <source>
        <dbReference type="ARBA" id="ARBA00048741"/>
    </source>
</evidence>
<dbReference type="CDD" id="cd01991">
    <property type="entry name" value="Asn_synthase_B_C"/>
    <property type="match status" value="1"/>
</dbReference>
<evidence type="ECO:0000313" key="12">
    <source>
        <dbReference type="EMBL" id="NIK86700.1"/>
    </source>
</evidence>
<keyword evidence="8" id="KW-0028">Amino-acid biosynthesis</keyword>
<dbReference type="CDD" id="cd00712">
    <property type="entry name" value="AsnB"/>
    <property type="match status" value="1"/>
</dbReference>
<organism evidence="12 13">
    <name type="scientific">Rhizomicrobium palustre</name>
    <dbReference type="NCBI Taxonomy" id="189966"/>
    <lineage>
        <taxon>Bacteria</taxon>
        <taxon>Pseudomonadati</taxon>
        <taxon>Pseudomonadota</taxon>
        <taxon>Alphaproteobacteria</taxon>
        <taxon>Micropepsales</taxon>
        <taxon>Micropepsaceae</taxon>
        <taxon>Rhizomicrobium</taxon>
    </lineage>
</organism>
<name>A0A846MUE6_9PROT</name>
<evidence type="ECO:0000256" key="6">
    <source>
        <dbReference type="ARBA" id="ARBA00022962"/>
    </source>
</evidence>
<keyword evidence="5 9" id="KW-0067">ATP-binding</keyword>
<evidence type="ECO:0000256" key="1">
    <source>
        <dbReference type="ARBA" id="ARBA00005187"/>
    </source>
</evidence>
<dbReference type="GO" id="GO:0005829">
    <property type="term" value="C:cytosol"/>
    <property type="evidence" value="ECO:0007669"/>
    <property type="project" value="TreeGrafter"/>
</dbReference>
<dbReference type="EC" id="6.3.5.4" evidence="3"/>
<dbReference type="NCBIfam" id="TIGR01536">
    <property type="entry name" value="asn_synth_AEB"/>
    <property type="match status" value="1"/>
</dbReference>
<dbReference type="InterPro" id="IPR029055">
    <property type="entry name" value="Ntn_hydrolases_N"/>
</dbReference>
<dbReference type="SUPFAM" id="SSF52402">
    <property type="entry name" value="Adenine nucleotide alpha hydrolases-like"/>
    <property type="match status" value="1"/>
</dbReference>
<dbReference type="AlphaFoldDB" id="A0A846MUE6"/>
<dbReference type="Pfam" id="PF13537">
    <property type="entry name" value="GATase_7"/>
    <property type="match status" value="1"/>
</dbReference>
<dbReference type="GO" id="GO:0005524">
    <property type="term" value="F:ATP binding"/>
    <property type="evidence" value="ECO:0007669"/>
    <property type="project" value="UniProtKB-KW"/>
</dbReference>
<keyword evidence="8" id="KW-0061">Asparagine biosynthesis</keyword>
<dbReference type="Pfam" id="PF00733">
    <property type="entry name" value="Asn_synthase"/>
    <property type="match status" value="1"/>
</dbReference>
<gene>
    <name evidence="12" type="ORF">FHS83_000018</name>
</gene>
<dbReference type="PANTHER" id="PTHR43284:SF1">
    <property type="entry name" value="ASPARAGINE SYNTHETASE"/>
    <property type="match status" value="1"/>
</dbReference>
<evidence type="ECO:0000256" key="9">
    <source>
        <dbReference type="PIRSR" id="PIRSR001589-2"/>
    </source>
</evidence>
<dbReference type="PANTHER" id="PTHR43284">
    <property type="entry name" value="ASPARAGINE SYNTHETASE (GLUTAMINE-HYDROLYZING)"/>
    <property type="match status" value="1"/>
</dbReference>
<feature type="domain" description="Glutamine amidotransferase type-2" evidence="11">
    <location>
        <begin position="2"/>
        <end position="214"/>
    </location>
</feature>
<accession>A0A846MUE6</accession>
<feature type="binding site" evidence="9">
    <location>
        <begin position="362"/>
        <end position="363"/>
    </location>
    <ligand>
        <name>ATP</name>
        <dbReference type="ChEBI" id="CHEBI:30616"/>
    </ligand>
</feature>
<keyword evidence="12" id="KW-0436">Ligase</keyword>
<dbReference type="InterPro" id="IPR001962">
    <property type="entry name" value="Asn_synthase"/>
</dbReference>
<dbReference type="RefSeq" id="WP_167079657.1">
    <property type="nucleotide sequence ID" value="NZ_BAAADC010000001.1"/>
</dbReference>
<dbReference type="InterPro" id="IPR014729">
    <property type="entry name" value="Rossmann-like_a/b/a_fold"/>
</dbReference>
<evidence type="ECO:0000256" key="2">
    <source>
        <dbReference type="ARBA" id="ARBA00005752"/>
    </source>
</evidence>
<keyword evidence="13" id="KW-1185">Reference proteome</keyword>
<evidence type="ECO:0000259" key="11">
    <source>
        <dbReference type="PROSITE" id="PS51278"/>
    </source>
</evidence>
<comment type="catalytic activity">
    <reaction evidence="7">
        <text>L-aspartate + L-glutamine + ATP + H2O = L-asparagine + L-glutamate + AMP + diphosphate + H(+)</text>
        <dbReference type="Rhea" id="RHEA:12228"/>
        <dbReference type="ChEBI" id="CHEBI:15377"/>
        <dbReference type="ChEBI" id="CHEBI:15378"/>
        <dbReference type="ChEBI" id="CHEBI:29985"/>
        <dbReference type="ChEBI" id="CHEBI:29991"/>
        <dbReference type="ChEBI" id="CHEBI:30616"/>
        <dbReference type="ChEBI" id="CHEBI:33019"/>
        <dbReference type="ChEBI" id="CHEBI:58048"/>
        <dbReference type="ChEBI" id="CHEBI:58359"/>
        <dbReference type="ChEBI" id="CHEBI:456215"/>
        <dbReference type="EC" id="6.3.5.4"/>
    </reaction>
</comment>
<comment type="pathway">
    <text evidence="1">Amino-acid biosynthesis; L-asparagine biosynthesis; L-asparagine from L-aspartate (L-Gln route): step 1/1.</text>
</comment>
<feature type="binding site" evidence="9">
    <location>
        <position position="290"/>
    </location>
    <ligand>
        <name>ATP</name>
        <dbReference type="ChEBI" id="CHEBI:30616"/>
    </ligand>
</feature>
<dbReference type="PIRSF" id="PIRSF001589">
    <property type="entry name" value="Asn_synthetase_glu-h"/>
    <property type="match status" value="1"/>
</dbReference>
<protein>
    <recommendedName>
        <fullName evidence="3">asparagine synthase (glutamine-hydrolyzing)</fullName>
        <ecNumber evidence="3">6.3.5.4</ecNumber>
    </recommendedName>
</protein>
<dbReference type="InterPro" id="IPR033738">
    <property type="entry name" value="AsnB_N"/>
</dbReference>
<reference evidence="12 13" key="1">
    <citation type="submission" date="2020-03" db="EMBL/GenBank/DDBJ databases">
        <title>Genomic Encyclopedia of Type Strains, Phase IV (KMG-IV): sequencing the most valuable type-strain genomes for metagenomic binning, comparative biology and taxonomic classification.</title>
        <authorList>
            <person name="Goeker M."/>
        </authorList>
    </citation>
    <scope>NUCLEOTIDE SEQUENCE [LARGE SCALE GENOMIC DNA]</scope>
    <source>
        <strain evidence="12 13">DSM 19867</strain>
    </source>
</reference>
<evidence type="ECO:0000256" key="5">
    <source>
        <dbReference type="ARBA" id="ARBA00022840"/>
    </source>
</evidence>
<evidence type="ECO:0000256" key="10">
    <source>
        <dbReference type="PIRSR" id="PIRSR001589-3"/>
    </source>
</evidence>
<evidence type="ECO:0000313" key="13">
    <source>
        <dbReference type="Proteomes" id="UP000570514"/>
    </source>
</evidence>
<dbReference type="EMBL" id="JAASRM010000001">
    <property type="protein sequence ID" value="NIK86700.1"/>
    <property type="molecule type" value="Genomic_DNA"/>
</dbReference>
<dbReference type="InterPro" id="IPR006426">
    <property type="entry name" value="Asn_synth_AEB"/>
</dbReference>
<dbReference type="GO" id="GO:0006529">
    <property type="term" value="P:asparagine biosynthetic process"/>
    <property type="evidence" value="ECO:0007669"/>
    <property type="project" value="UniProtKB-KW"/>
</dbReference>
<dbReference type="SUPFAM" id="SSF56235">
    <property type="entry name" value="N-terminal nucleophile aminohydrolases (Ntn hydrolases)"/>
    <property type="match status" value="1"/>
</dbReference>
<dbReference type="Proteomes" id="UP000570514">
    <property type="component" value="Unassembled WGS sequence"/>
</dbReference>
<evidence type="ECO:0000256" key="3">
    <source>
        <dbReference type="ARBA" id="ARBA00012737"/>
    </source>
</evidence>
<sequence length="634" mass="71181">MCGISGWFDMVGLLQPDRLLSKAMNDAIAHRGPDGEGFHFEPGLALGHRRLAIIDLSTGEQPMFTEGSRIAIVFNGEIFNYRQLRRQLERQGHPFRTNSDTEVILRAWVAWGHDCVDHIEGQFAFALWDRSEQTLFLARDRLGEKPLYYAVLPDKTFVFASELKALTVRPDFPRRIDPRAVEDFFAYGYVTDPRTIYAGVKKLGAGCALSLQRGQEPKLRTYWQPKPISDAPCDAATVAEELRARLAASVNAQLVADVPVGTFLSGGVDSSAITALMAKSLPQGLSAFTIGFKEAAFDERSHAEAVASRYGVTQHVEVVSPDDMETVARLPGIYDEPFGDSSAMPTYRLCKLARRHVTVALSGDGGDELFAGYRRYPFHAREEALRGVFPGLMRRLVFGTLGEVYPQLDWAPRMFRARQTFRELAATTAEGYFHNVSVTSDELRSALFAPELKRALKGYRAADVIAQHMKNAPFDDPVAMAQYVDLKTWLPGDILTKVDRASMANSLEVRVPMLDASFVEWALSLPRDFKLRGGEGKFVLKRALEPLLPHKVLYRPKQGFSVPLARWFRGEFGEAFSLRLKRGTALDEFLDLPFAARMLDAHRKGWSDNSRTLWLIWMFDGFLQRHLTPTPELV</sequence>
<keyword evidence="6 8" id="KW-0315">Glutamine amidotransferase</keyword>
<dbReference type="Gene3D" id="3.40.50.620">
    <property type="entry name" value="HUPs"/>
    <property type="match status" value="1"/>
</dbReference>
<comment type="caution">
    <text evidence="12">The sequence shown here is derived from an EMBL/GenBank/DDBJ whole genome shotgun (WGS) entry which is preliminary data.</text>
</comment>
<feature type="site" description="Important for beta-aspartyl-AMP intermediate formation" evidence="10">
    <location>
        <position position="364"/>
    </location>
</feature>
<feature type="binding site" evidence="9">
    <location>
        <position position="100"/>
    </location>
    <ligand>
        <name>L-glutamine</name>
        <dbReference type="ChEBI" id="CHEBI:58359"/>
    </ligand>
</feature>
<evidence type="ECO:0000256" key="4">
    <source>
        <dbReference type="ARBA" id="ARBA00022741"/>
    </source>
</evidence>
<dbReference type="Gene3D" id="3.60.20.10">
    <property type="entry name" value="Glutamine Phosphoribosylpyrophosphate, subunit 1, domain 1"/>
    <property type="match status" value="1"/>
</dbReference>
<comment type="similarity">
    <text evidence="2">Belongs to the asparagine synthetase family.</text>
</comment>
<dbReference type="InterPro" id="IPR051786">
    <property type="entry name" value="ASN_synthetase/amidase"/>
</dbReference>
<dbReference type="PROSITE" id="PS51278">
    <property type="entry name" value="GATASE_TYPE_2"/>
    <property type="match status" value="1"/>
</dbReference>